<dbReference type="RefSeq" id="WP_120189693.1">
    <property type="nucleotide sequence ID" value="NZ_MCHY01000008.1"/>
</dbReference>
<sequence length="95" mass="11086">MEKVLCEKCKQTEGQLYHAFEVDSWETKHPFTQNKESYHLCLSCFDLLMNEAIETEEIAKRKEVNRKSLEKAIEAGLACPKCKTMIFEEDHTCLI</sequence>
<dbReference type="EMBL" id="MCHY01000008">
    <property type="protein sequence ID" value="RKD24394.1"/>
    <property type="molecule type" value="Genomic_DNA"/>
</dbReference>
<evidence type="ECO:0000313" key="1">
    <source>
        <dbReference type="EMBL" id="RKD24394.1"/>
    </source>
</evidence>
<evidence type="ECO:0000313" key="2">
    <source>
        <dbReference type="Proteomes" id="UP000284219"/>
    </source>
</evidence>
<gene>
    <name evidence="1" type="ORF">BEP19_08360</name>
</gene>
<proteinExistence type="predicted"/>
<accession>A0A419SK34</accession>
<protein>
    <submittedName>
        <fullName evidence="1">Uncharacterized protein</fullName>
    </submittedName>
</protein>
<dbReference type="AlphaFoldDB" id="A0A419SK34"/>
<keyword evidence="2" id="KW-1185">Reference proteome</keyword>
<comment type="caution">
    <text evidence="1">The sequence shown here is derived from an EMBL/GenBank/DDBJ whole genome shotgun (WGS) entry which is preliminary data.</text>
</comment>
<dbReference type="OrthoDB" id="2428500at2"/>
<name>A0A419SK34_9BACL</name>
<dbReference type="Proteomes" id="UP000284219">
    <property type="component" value="Unassembled WGS sequence"/>
</dbReference>
<reference evidence="1 2" key="1">
    <citation type="submission" date="2016-08" db="EMBL/GenBank/DDBJ databases">
        <title>Novel Firmicute Genomes.</title>
        <authorList>
            <person name="Poppleton D.I."/>
            <person name="Gribaldo S."/>
        </authorList>
    </citation>
    <scope>NUCLEOTIDE SEQUENCE [LARGE SCALE GENOMIC DNA]</scope>
    <source>
        <strain evidence="1 2">RAOx-1</strain>
    </source>
</reference>
<organism evidence="1 2">
    <name type="scientific">Ammoniphilus oxalaticus</name>
    <dbReference type="NCBI Taxonomy" id="66863"/>
    <lineage>
        <taxon>Bacteria</taxon>
        <taxon>Bacillati</taxon>
        <taxon>Bacillota</taxon>
        <taxon>Bacilli</taxon>
        <taxon>Bacillales</taxon>
        <taxon>Paenibacillaceae</taxon>
        <taxon>Aneurinibacillus group</taxon>
        <taxon>Ammoniphilus</taxon>
    </lineage>
</organism>